<evidence type="ECO:0000313" key="3">
    <source>
        <dbReference type="Proteomes" id="UP001589890"/>
    </source>
</evidence>
<dbReference type="RefSeq" id="WP_380049522.1">
    <property type="nucleotide sequence ID" value="NZ_JBHLTC010000023.1"/>
</dbReference>
<dbReference type="Proteomes" id="UP001589890">
    <property type="component" value="Unassembled WGS sequence"/>
</dbReference>
<dbReference type="Gene3D" id="2.115.10.10">
    <property type="entry name" value="Tachylectin 2"/>
    <property type="match status" value="1"/>
</dbReference>
<protein>
    <recommendedName>
        <fullName evidence="4">Tachylectin 2 domain-containing protein</fullName>
    </recommendedName>
</protein>
<gene>
    <name evidence="2" type="ORF">ACFFGN_19415</name>
</gene>
<evidence type="ECO:0000313" key="2">
    <source>
        <dbReference type="EMBL" id="MFC0626257.1"/>
    </source>
</evidence>
<evidence type="ECO:0000256" key="1">
    <source>
        <dbReference type="SAM" id="SignalP"/>
    </source>
</evidence>
<feature type="chain" id="PRO_5047459696" description="Tachylectin 2 domain-containing protein" evidence="1">
    <location>
        <begin position="30"/>
        <end position="295"/>
    </location>
</feature>
<feature type="signal peptide" evidence="1">
    <location>
        <begin position="1"/>
        <end position="29"/>
    </location>
</feature>
<dbReference type="EMBL" id="JBHLTC010000023">
    <property type="protein sequence ID" value="MFC0626257.1"/>
    <property type="molecule type" value="Genomic_DNA"/>
</dbReference>
<sequence length="295" mass="30892">MRQKSVLSAASAFALAATGIVFISSPSEAAVGDVPAGCSVYTAAYRSDGQRVSYGYSASKTSVTAYTGDKLAWVPTAHQQLGASGDPDTFNSTELATHPTDGYLYLQQRSGTRTNGVWKMTKNTATRVKAGFGGTTILASGYPYLYRVAGTSLYRHTVTYPNGVLTISAPVKLPGTAWNTVKTLVFERTEGTGTAAVDVLIGTKSNGELKEWRIKQATPTSAYASTVLRSTGWGAFTSLSTGYCQSHPNGRPLLAITATGSASVHFDANKADKSGVDIKGGSLGALGWTARAYGQ</sequence>
<evidence type="ECO:0008006" key="4">
    <source>
        <dbReference type="Google" id="ProtNLM"/>
    </source>
</evidence>
<reference evidence="2 3" key="1">
    <citation type="submission" date="2024-09" db="EMBL/GenBank/DDBJ databases">
        <authorList>
            <person name="Sun Q."/>
            <person name="Mori K."/>
        </authorList>
    </citation>
    <scope>NUCLEOTIDE SEQUENCE [LARGE SCALE GENOMIC DNA]</scope>
    <source>
        <strain evidence="2 3">CGMCC 1.15906</strain>
    </source>
</reference>
<name>A0ABV6QRL1_9ACTN</name>
<keyword evidence="1" id="KW-0732">Signal</keyword>
<keyword evidence="3" id="KW-1185">Reference proteome</keyword>
<comment type="caution">
    <text evidence="2">The sequence shown here is derived from an EMBL/GenBank/DDBJ whole genome shotgun (WGS) entry which is preliminary data.</text>
</comment>
<organism evidence="2 3">
    <name type="scientific">Kribbella deserti</name>
    <dbReference type="NCBI Taxonomy" id="1926257"/>
    <lineage>
        <taxon>Bacteria</taxon>
        <taxon>Bacillati</taxon>
        <taxon>Actinomycetota</taxon>
        <taxon>Actinomycetes</taxon>
        <taxon>Propionibacteriales</taxon>
        <taxon>Kribbellaceae</taxon>
        <taxon>Kribbella</taxon>
    </lineage>
</organism>
<proteinExistence type="predicted"/>
<accession>A0ABV6QRL1</accession>